<dbReference type="SUPFAM" id="SSF46689">
    <property type="entry name" value="Homeodomain-like"/>
    <property type="match status" value="1"/>
</dbReference>
<organism evidence="5 6">
    <name type="scientific">Flavihumibacter solisilvae</name>
    <dbReference type="NCBI Taxonomy" id="1349421"/>
    <lineage>
        <taxon>Bacteria</taxon>
        <taxon>Pseudomonadati</taxon>
        <taxon>Bacteroidota</taxon>
        <taxon>Chitinophagia</taxon>
        <taxon>Chitinophagales</taxon>
        <taxon>Chitinophagaceae</taxon>
        <taxon>Flavihumibacter</taxon>
    </lineage>
</organism>
<dbReference type="InterPro" id="IPR020449">
    <property type="entry name" value="Tscrpt_reg_AraC-type_HTH"/>
</dbReference>
<dbReference type="PANTHER" id="PTHR43280:SF2">
    <property type="entry name" value="HTH-TYPE TRANSCRIPTIONAL REGULATOR EXSA"/>
    <property type="match status" value="1"/>
</dbReference>
<keyword evidence="3" id="KW-0804">Transcription</keyword>
<reference evidence="5 6" key="1">
    <citation type="submission" date="2014-11" db="EMBL/GenBank/DDBJ databases">
        <title>Genome sequence of Flavihumibacter solisilvae 3-3.</title>
        <authorList>
            <person name="Zhou G."/>
            <person name="Li M."/>
            <person name="Wang G."/>
        </authorList>
    </citation>
    <scope>NUCLEOTIDE SEQUENCE [LARGE SCALE GENOMIC DNA]</scope>
    <source>
        <strain evidence="5 6">3-3</strain>
    </source>
</reference>
<evidence type="ECO:0000256" key="1">
    <source>
        <dbReference type="ARBA" id="ARBA00023015"/>
    </source>
</evidence>
<dbReference type="PROSITE" id="PS01124">
    <property type="entry name" value="HTH_ARAC_FAMILY_2"/>
    <property type="match status" value="1"/>
</dbReference>
<evidence type="ECO:0000313" key="6">
    <source>
        <dbReference type="Proteomes" id="UP000031408"/>
    </source>
</evidence>
<dbReference type="Gene3D" id="1.10.10.60">
    <property type="entry name" value="Homeodomain-like"/>
    <property type="match status" value="2"/>
</dbReference>
<dbReference type="Pfam" id="PF22200">
    <property type="entry name" value="ExsA_N"/>
    <property type="match status" value="1"/>
</dbReference>
<comment type="caution">
    <text evidence="5">The sequence shown here is derived from an EMBL/GenBank/DDBJ whole genome shotgun (WGS) entry which is preliminary data.</text>
</comment>
<keyword evidence="2" id="KW-0238">DNA-binding</keyword>
<gene>
    <name evidence="5" type="ORF">OI18_22445</name>
</gene>
<accession>A0A0C1KU36</accession>
<dbReference type="GO" id="GO:0003700">
    <property type="term" value="F:DNA-binding transcription factor activity"/>
    <property type="evidence" value="ECO:0007669"/>
    <property type="project" value="InterPro"/>
</dbReference>
<dbReference type="Pfam" id="PF12833">
    <property type="entry name" value="HTH_18"/>
    <property type="match status" value="1"/>
</dbReference>
<name>A0A0C1KU36_9BACT</name>
<evidence type="ECO:0000313" key="5">
    <source>
        <dbReference type="EMBL" id="KIC91297.1"/>
    </source>
</evidence>
<evidence type="ECO:0000259" key="4">
    <source>
        <dbReference type="PROSITE" id="PS01124"/>
    </source>
</evidence>
<dbReference type="InterPro" id="IPR009057">
    <property type="entry name" value="Homeodomain-like_sf"/>
</dbReference>
<evidence type="ECO:0000256" key="3">
    <source>
        <dbReference type="ARBA" id="ARBA00023163"/>
    </source>
</evidence>
<protein>
    <recommendedName>
        <fullName evidence="4">HTH araC/xylS-type domain-containing protein</fullName>
    </recommendedName>
</protein>
<dbReference type="STRING" id="1349421.OI18_22445"/>
<dbReference type="EMBL" id="JSVC01000042">
    <property type="protein sequence ID" value="KIC91297.1"/>
    <property type="molecule type" value="Genomic_DNA"/>
</dbReference>
<keyword evidence="6" id="KW-1185">Reference proteome</keyword>
<evidence type="ECO:0000256" key="2">
    <source>
        <dbReference type="ARBA" id="ARBA00023125"/>
    </source>
</evidence>
<dbReference type="GO" id="GO:0043565">
    <property type="term" value="F:sequence-specific DNA binding"/>
    <property type="evidence" value="ECO:0007669"/>
    <property type="project" value="InterPro"/>
</dbReference>
<dbReference type="PRINTS" id="PR00032">
    <property type="entry name" value="HTHARAC"/>
</dbReference>
<sequence>MFNYFERVKSRPEIYNQLTCRELLFVHYKCPMEVNKQDSWSQHNFIQYILSGKKAFHTPGHSWLMRSGDAFFVKKGACIVEKFFEEPLCIMTFFLPDSYLQTFMQENNTLSHARWTEPPKNELLIPLQVTSIMTAFFDSLIPYFYSDTKPSENLLELKFRELLLNILDNPENGELKNYLTHLLSPQYESFQQVMEANCLYNLSLQDYAKLLNLSLSSFKRHFILLYKITPGHWLQEHKLNHAYHLLISTDKPVNDISFESGFENSTHFSHLFKKRFGLSPLKYRKENEVSRPS</sequence>
<dbReference type="InterPro" id="IPR054015">
    <property type="entry name" value="ExsA-like_N"/>
</dbReference>
<dbReference type="SMART" id="SM00342">
    <property type="entry name" value="HTH_ARAC"/>
    <property type="match status" value="1"/>
</dbReference>
<dbReference type="Proteomes" id="UP000031408">
    <property type="component" value="Unassembled WGS sequence"/>
</dbReference>
<feature type="domain" description="HTH araC/xylS-type" evidence="4">
    <location>
        <begin position="188"/>
        <end position="286"/>
    </location>
</feature>
<keyword evidence="1" id="KW-0805">Transcription regulation</keyword>
<dbReference type="PANTHER" id="PTHR43280">
    <property type="entry name" value="ARAC-FAMILY TRANSCRIPTIONAL REGULATOR"/>
    <property type="match status" value="1"/>
</dbReference>
<dbReference type="AlphaFoldDB" id="A0A0C1KU36"/>
<dbReference type="InterPro" id="IPR018060">
    <property type="entry name" value="HTH_AraC"/>
</dbReference>
<proteinExistence type="predicted"/>